<protein>
    <submittedName>
        <fullName evidence="2">Uncharacterized protein</fullName>
    </submittedName>
</protein>
<evidence type="ECO:0000256" key="1">
    <source>
        <dbReference type="SAM" id="Phobius"/>
    </source>
</evidence>
<keyword evidence="3" id="KW-1185">Reference proteome</keyword>
<keyword evidence="1" id="KW-1133">Transmembrane helix</keyword>
<reference evidence="2 3" key="2">
    <citation type="submission" date="2016-08" db="EMBL/GenBank/DDBJ databases">
        <title>Pervasive Adenine N6-methylation of Active Genes in Fungi.</title>
        <authorList>
            <consortium name="DOE Joint Genome Institute"/>
            <person name="Mondo S.J."/>
            <person name="Dannebaum R.O."/>
            <person name="Kuo R.C."/>
            <person name="Labutti K."/>
            <person name="Haridas S."/>
            <person name="Kuo A."/>
            <person name="Salamov A."/>
            <person name="Ahrendt S.R."/>
            <person name="Lipzen A."/>
            <person name="Sullivan W."/>
            <person name="Andreopoulos W.B."/>
            <person name="Clum A."/>
            <person name="Lindquist E."/>
            <person name="Daum C."/>
            <person name="Ramamoorthy G.K."/>
            <person name="Gryganskyi A."/>
            <person name="Culley D."/>
            <person name="Magnuson J.K."/>
            <person name="James T.Y."/>
            <person name="O'Malley M.A."/>
            <person name="Stajich J.E."/>
            <person name="Spatafora J.W."/>
            <person name="Visel A."/>
            <person name="Grigoriev I.V."/>
        </authorList>
    </citation>
    <scope>NUCLEOTIDE SEQUENCE [LARGE SCALE GENOMIC DNA]</scope>
    <source>
        <strain evidence="2 3">S4</strain>
    </source>
</reference>
<name>A0A1Y1WEA0_9FUNG</name>
<evidence type="ECO:0000313" key="3">
    <source>
        <dbReference type="Proteomes" id="UP000193944"/>
    </source>
</evidence>
<gene>
    <name evidence="2" type="ORF">BCR32DRAFT_285821</name>
</gene>
<sequence>MLIGKLCSRATTYLNFSSFGPLIKWDIFNYLRSLFLYCLFSFIITFSSFTLALAGRLRRAFRAHIQSVWRNTAISDVQVQYLRKLWQIRNFSHRRLEVGREGEATLII</sequence>
<evidence type="ECO:0000313" key="2">
    <source>
        <dbReference type="EMBL" id="ORX71715.1"/>
    </source>
</evidence>
<comment type="caution">
    <text evidence="2">The sequence shown here is derived from an EMBL/GenBank/DDBJ whole genome shotgun (WGS) entry which is preliminary data.</text>
</comment>
<dbReference type="AlphaFoldDB" id="A0A1Y1WEA0"/>
<accession>A0A1Y1WEA0</accession>
<feature type="transmembrane region" description="Helical" evidence="1">
    <location>
        <begin position="34"/>
        <end position="54"/>
    </location>
</feature>
<keyword evidence="1" id="KW-0472">Membrane</keyword>
<dbReference type="Proteomes" id="UP000193944">
    <property type="component" value="Unassembled WGS sequence"/>
</dbReference>
<reference evidence="2 3" key="1">
    <citation type="submission" date="2016-08" db="EMBL/GenBank/DDBJ databases">
        <title>A Parts List for Fungal Cellulosomes Revealed by Comparative Genomics.</title>
        <authorList>
            <consortium name="DOE Joint Genome Institute"/>
            <person name="Haitjema C.H."/>
            <person name="Gilmore S.P."/>
            <person name="Henske J.K."/>
            <person name="Solomon K.V."/>
            <person name="De Groot R."/>
            <person name="Kuo A."/>
            <person name="Mondo S.J."/>
            <person name="Salamov A.A."/>
            <person name="Labutti K."/>
            <person name="Zhao Z."/>
            <person name="Chiniquy J."/>
            <person name="Barry K."/>
            <person name="Brewer H.M."/>
            <person name="Purvine S.O."/>
            <person name="Wright A.T."/>
            <person name="Boxma B."/>
            <person name="Van Alen T."/>
            <person name="Hackstein J.H."/>
            <person name="Baker S.E."/>
            <person name="Grigoriev I.V."/>
            <person name="O'Malley M.A."/>
        </authorList>
    </citation>
    <scope>NUCLEOTIDE SEQUENCE [LARGE SCALE GENOMIC DNA]</scope>
    <source>
        <strain evidence="2 3">S4</strain>
    </source>
</reference>
<keyword evidence="1" id="KW-0812">Transmembrane</keyword>
<organism evidence="2 3">
    <name type="scientific">Anaeromyces robustus</name>
    <dbReference type="NCBI Taxonomy" id="1754192"/>
    <lineage>
        <taxon>Eukaryota</taxon>
        <taxon>Fungi</taxon>
        <taxon>Fungi incertae sedis</taxon>
        <taxon>Chytridiomycota</taxon>
        <taxon>Chytridiomycota incertae sedis</taxon>
        <taxon>Neocallimastigomycetes</taxon>
        <taxon>Neocallimastigales</taxon>
        <taxon>Neocallimastigaceae</taxon>
        <taxon>Anaeromyces</taxon>
    </lineage>
</organism>
<dbReference type="EMBL" id="MCFG01000400">
    <property type="protein sequence ID" value="ORX71715.1"/>
    <property type="molecule type" value="Genomic_DNA"/>
</dbReference>
<proteinExistence type="predicted"/>